<dbReference type="OrthoDB" id="3934656at2759"/>
<name>M7TUC8_EUTLA</name>
<gene>
    <name evidence="1" type="ORF">UCREL1_2677</name>
</gene>
<dbReference type="Gene3D" id="1.10.630.10">
    <property type="entry name" value="Cytochrome P450"/>
    <property type="match status" value="1"/>
</dbReference>
<dbReference type="GO" id="GO:0005506">
    <property type="term" value="F:iron ion binding"/>
    <property type="evidence" value="ECO:0007669"/>
    <property type="project" value="InterPro"/>
</dbReference>
<dbReference type="KEGG" id="ela:UCREL1_2677"/>
<dbReference type="eggNOG" id="KOG0156">
    <property type="taxonomic scope" value="Eukaryota"/>
</dbReference>
<accession>M7TUC8</accession>
<dbReference type="GO" id="GO:0016705">
    <property type="term" value="F:oxidoreductase activity, acting on paired donors, with incorporation or reduction of molecular oxygen"/>
    <property type="evidence" value="ECO:0007669"/>
    <property type="project" value="InterPro"/>
</dbReference>
<keyword evidence="2" id="KW-1185">Reference proteome</keyword>
<dbReference type="SUPFAM" id="SSF48264">
    <property type="entry name" value="Cytochrome P450"/>
    <property type="match status" value="1"/>
</dbReference>
<dbReference type="EMBL" id="KB705891">
    <property type="protein sequence ID" value="EMR70290.1"/>
    <property type="molecule type" value="Genomic_DNA"/>
</dbReference>
<organism evidence="1 2">
    <name type="scientific">Eutypa lata (strain UCR-EL1)</name>
    <name type="common">Grapevine dieback disease fungus</name>
    <name type="synonym">Eutypa armeniacae</name>
    <dbReference type="NCBI Taxonomy" id="1287681"/>
    <lineage>
        <taxon>Eukaryota</taxon>
        <taxon>Fungi</taxon>
        <taxon>Dikarya</taxon>
        <taxon>Ascomycota</taxon>
        <taxon>Pezizomycotina</taxon>
        <taxon>Sordariomycetes</taxon>
        <taxon>Xylariomycetidae</taxon>
        <taxon>Xylariales</taxon>
        <taxon>Diatrypaceae</taxon>
        <taxon>Eutypa</taxon>
    </lineage>
</organism>
<proteinExistence type="predicted"/>
<dbReference type="STRING" id="1287681.M7TUC8"/>
<dbReference type="Proteomes" id="UP000012174">
    <property type="component" value="Unassembled WGS sequence"/>
</dbReference>
<dbReference type="HOGENOM" id="CLU_001570_14_6_1"/>
<dbReference type="AlphaFoldDB" id="M7TUC8"/>
<evidence type="ECO:0000313" key="1">
    <source>
        <dbReference type="EMBL" id="EMR70290.1"/>
    </source>
</evidence>
<evidence type="ECO:0000313" key="2">
    <source>
        <dbReference type="Proteomes" id="UP000012174"/>
    </source>
</evidence>
<dbReference type="InterPro" id="IPR036396">
    <property type="entry name" value="Cyt_P450_sf"/>
</dbReference>
<protein>
    <submittedName>
        <fullName evidence="1">Putative cytochrome p450 protein</fullName>
    </submittedName>
</protein>
<dbReference type="GO" id="GO:0020037">
    <property type="term" value="F:heme binding"/>
    <property type="evidence" value="ECO:0007669"/>
    <property type="project" value="InterPro"/>
</dbReference>
<sequence length="216" mass="24353">MFASFSYLWGYFVMKSGRSHLIFAKEQEKHGKVMRIGPNEVMVYDSEAMSHINSVRSAYPRGAWYASMRFDPWDHSVLSEPDTAQHDKKKARIAAAYAGRGNMDLEKDVDSQVAIMADIIRNSYLSGRDSRMLNFSRLIKFFQVDLITLIGVGEPWGNLTTDTDRFDFISFVSDFVPFLHSFPMIPLLRAIFSSKAYIALAGPKPTDTKGLGGFLG</sequence>
<reference evidence="2" key="1">
    <citation type="journal article" date="2013" name="Genome Announc.">
        <title>Draft genome sequence of the grapevine dieback fungus Eutypa lata UCR-EL1.</title>
        <authorList>
            <person name="Blanco-Ulate B."/>
            <person name="Rolshausen P.E."/>
            <person name="Cantu D."/>
        </authorList>
    </citation>
    <scope>NUCLEOTIDE SEQUENCE [LARGE SCALE GENOMIC DNA]</scope>
    <source>
        <strain evidence="2">UCR-EL1</strain>
    </source>
</reference>
<dbReference type="GO" id="GO:0004497">
    <property type="term" value="F:monooxygenase activity"/>
    <property type="evidence" value="ECO:0007669"/>
    <property type="project" value="InterPro"/>
</dbReference>